<dbReference type="EMBL" id="BLLF01002391">
    <property type="protein sequence ID" value="GFH23893.1"/>
    <property type="molecule type" value="Genomic_DNA"/>
</dbReference>
<protein>
    <submittedName>
        <fullName evidence="5">Homeobox domain-containing protein</fullName>
    </submittedName>
</protein>
<comment type="caution">
    <text evidence="5">The sequence shown here is derived from an EMBL/GenBank/DDBJ whole genome shotgun (WGS) entry which is preliminary data.</text>
</comment>
<dbReference type="AlphaFoldDB" id="A0A699ZMJ9"/>
<evidence type="ECO:0000256" key="3">
    <source>
        <dbReference type="SAM" id="MobiDB-lite"/>
    </source>
</evidence>
<dbReference type="GO" id="GO:0003677">
    <property type="term" value="F:DNA binding"/>
    <property type="evidence" value="ECO:0007669"/>
    <property type="project" value="UniProtKB-KW"/>
</dbReference>
<sequence length="506" mass="54281">MSNLATAVMCKITDGQAVMAGVVVVVVASRMGVLGLLHLGCLDQGSAGRWSETLNTVWREVVAGWSAGSNPTLGEADGWWQPAVLQGAKEVVVLHAAAWSWNVCKPWRLDAPASICFVSLANPVFSLRDPCQRTVICGYHAHLVSRGVASFKRHFLSLFVLVSPCHSTEPVEPFRQPQPDPKCFGPRHLACSAALTTADGQRPSPSDRDRGCRDCQGDVGLFGVAEGEQQLEEAVMLHPLYPRLLEAVMACRKVGLLNVADMNAIDQQCVQAQAAAVAAQHAARQAGGHLLEMAQDPELQAFMASGSKGWSLAITTTELELGGVRGCRGIPVGRAHSLIVDLGTNGAALAQLSRYPTHVPALSFAPTGTESWPRDHSPLQASLSRSTAGDSTGSSVGSSGAASGSLAGCSSADTSSARVEVEHLGNALKRQYADRLSALQKEFNCKRSKGKLPDEAIEQLKQWWQQHPYWPYPTASDGSQARQPVRPDHPHTWCQRVTTDCCYKRV</sequence>
<keyword evidence="2" id="KW-0539">Nucleus</keyword>
<organism evidence="5 6">
    <name type="scientific">Haematococcus lacustris</name>
    <name type="common">Green alga</name>
    <name type="synonym">Haematococcus pluvialis</name>
    <dbReference type="NCBI Taxonomy" id="44745"/>
    <lineage>
        <taxon>Eukaryota</taxon>
        <taxon>Viridiplantae</taxon>
        <taxon>Chlorophyta</taxon>
        <taxon>core chlorophytes</taxon>
        <taxon>Chlorophyceae</taxon>
        <taxon>CS clade</taxon>
        <taxon>Chlamydomonadales</taxon>
        <taxon>Haematococcaceae</taxon>
        <taxon>Haematococcus</taxon>
    </lineage>
</organism>
<keyword evidence="5" id="KW-0371">Homeobox</keyword>
<evidence type="ECO:0000259" key="4">
    <source>
        <dbReference type="SMART" id="SM01255"/>
    </source>
</evidence>
<dbReference type="Gene3D" id="1.10.10.60">
    <property type="entry name" value="Homeodomain-like"/>
    <property type="match status" value="1"/>
</dbReference>
<accession>A0A699ZMJ9</accession>
<evidence type="ECO:0000256" key="2">
    <source>
        <dbReference type="ARBA" id="ARBA00023242"/>
    </source>
</evidence>
<keyword evidence="5" id="KW-0238">DNA-binding</keyword>
<evidence type="ECO:0000313" key="6">
    <source>
        <dbReference type="Proteomes" id="UP000485058"/>
    </source>
</evidence>
<dbReference type="InterPro" id="IPR005540">
    <property type="entry name" value="KNOX1"/>
</dbReference>
<proteinExistence type="predicted"/>
<dbReference type="SMART" id="SM01255">
    <property type="entry name" value="KNOX1"/>
    <property type="match status" value="1"/>
</dbReference>
<feature type="domain" description="KNOX1" evidence="4">
    <location>
        <begin position="229"/>
        <end position="274"/>
    </location>
</feature>
<keyword evidence="6" id="KW-1185">Reference proteome</keyword>
<gene>
    <name evidence="5" type="ORF">HaLaN_21587</name>
</gene>
<name>A0A699ZMJ9_HAELA</name>
<dbReference type="GO" id="GO:0005634">
    <property type="term" value="C:nucleus"/>
    <property type="evidence" value="ECO:0007669"/>
    <property type="project" value="UniProtKB-SubCell"/>
</dbReference>
<evidence type="ECO:0000256" key="1">
    <source>
        <dbReference type="ARBA" id="ARBA00004123"/>
    </source>
</evidence>
<reference evidence="5 6" key="1">
    <citation type="submission" date="2020-02" db="EMBL/GenBank/DDBJ databases">
        <title>Draft genome sequence of Haematococcus lacustris strain NIES-144.</title>
        <authorList>
            <person name="Morimoto D."/>
            <person name="Nakagawa S."/>
            <person name="Yoshida T."/>
            <person name="Sawayama S."/>
        </authorList>
    </citation>
    <scope>NUCLEOTIDE SEQUENCE [LARGE SCALE GENOMIC DNA]</scope>
    <source>
        <strain evidence="5 6">NIES-144</strain>
    </source>
</reference>
<feature type="region of interest" description="Disordered" evidence="3">
    <location>
        <begin position="366"/>
        <end position="404"/>
    </location>
</feature>
<dbReference type="Proteomes" id="UP000485058">
    <property type="component" value="Unassembled WGS sequence"/>
</dbReference>
<evidence type="ECO:0000313" key="5">
    <source>
        <dbReference type="EMBL" id="GFH23893.1"/>
    </source>
</evidence>
<comment type="subcellular location">
    <subcellularLocation>
        <location evidence="1">Nucleus</location>
    </subcellularLocation>
</comment>
<dbReference type="Pfam" id="PF03790">
    <property type="entry name" value="KNOX1"/>
    <property type="match status" value="1"/>
</dbReference>
<feature type="compositionally biased region" description="Low complexity" evidence="3">
    <location>
        <begin position="386"/>
        <end position="404"/>
    </location>
</feature>